<proteinExistence type="predicted"/>
<protein>
    <submittedName>
        <fullName evidence="2">Uncharacterized protein</fullName>
    </submittedName>
</protein>
<evidence type="ECO:0000256" key="1">
    <source>
        <dbReference type="SAM" id="MobiDB-lite"/>
    </source>
</evidence>
<gene>
    <name evidence="2" type="ORF">DDB_G0280671</name>
</gene>
<dbReference type="RefSeq" id="XP_641114.1">
    <property type="nucleotide sequence ID" value="XM_636022.1"/>
</dbReference>
<dbReference type="InParanoid" id="Q54V17"/>
<organism evidence="2 3">
    <name type="scientific">Dictyostelium discoideum</name>
    <name type="common">Social amoeba</name>
    <dbReference type="NCBI Taxonomy" id="44689"/>
    <lineage>
        <taxon>Eukaryota</taxon>
        <taxon>Amoebozoa</taxon>
        <taxon>Evosea</taxon>
        <taxon>Eumycetozoa</taxon>
        <taxon>Dictyostelia</taxon>
        <taxon>Dictyosteliales</taxon>
        <taxon>Dictyosteliaceae</taxon>
        <taxon>Dictyostelium</taxon>
    </lineage>
</organism>
<evidence type="ECO:0000313" key="3">
    <source>
        <dbReference type="Proteomes" id="UP000002195"/>
    </source>
</evidence>
<dbReference type="PaxDb" id="44689-DDB0206114"/>
<accession>Q54V17</accession>
<comment type="caution">
    <text evidence="2">The sequence shown here is derived from an EMBL/GenBank/DDBJ whole genome shotgun (WGS) entry which is preliminary data.</text>
</comment>
<dbReference type="AlphaFoldDB" id="Q54V17"/>
<sequence length="82" mass="9767">MFKYILLFFFKYVKQQMENNKQVEEEGVENKEVTLPKGVPPTIYTKRKRVSKKDNTQPLKLERSGKKQPIIQPKKQTKINNK</sequence>
<feature type="compositionally biased region" description="Basic and acidic residues" evidence="1">
    <location>
        <begin position="52"/>
        <end position="65"/>
    </location>
</feature>
<dbReference type="GeneID" id="8622673"/>
<dbReference type="Proteomes" id="UP000002195">
    <property type="component" value="Unassembled WGS sequence"/>
</dbReference>
<evidence type="ECO:0000313" key="2">
    <source>
        <dbReference type="EMBL" id="EAL67137.1"/>
    </source>
</evidence>
<dbReference type="HOGENOM" id="CLU_2563213_0_0_1"/>
<keyword evidence="3" id="KW-1185">Reference proteome</keyword>
<name>Q54V17_DICDI</name>
<dbReference type="VEuPathDB" id="AmoebaDB:DDB_G0280671"/>
<feature type="region of interest" description="Disordered" evidence="1">
    <location>
        <begin position="24"/>
        <end position="82"/>
    </location>
</feature>
<reference evidence="2 3" key="1">
    <citation type="journal article" date="2005" name="Nature">
        <title>The genome of the social amoeba Dictyostelium discoideum.</title>
        <authorList>
            <consortium name="The Dictyostelium discoideum Sequencing Consortium"/>
            <person name="Eichinger L."/>
            <person name="Pachebat J.A."/>
            <person name="Glockner G."/>
            <person name="Rajandream M.A."/>
            <person name="Sucgang R."/>
            <person name="Berriman M."/>
            <person name="Song J."/>
            <person name="Olsen R."/>
            <person name="Szafranski K."/>
            <person name="Xu Q."/>
            <person name="Tunggal B."/>
            <person name="Kummerfeld S."/>
            <person name="Madera M."/>
            <person name="Konfortov B.A."/>
            <person name="Rivero F."/>
            <person name="Bankier A.T."/>
            <person name="Lehmann R."/>
            <person name="Hamlin N."/>
            <person name="Davies R."/>
            <person name="Gaudet P."/>
            <person name="Fey P."/>
            <person name="Pilcher K."/>
            <person name="Chen G."/>
            <person name="Saunders D."/>
            <person name="Sodergren E."/>
            <person name="Davis P."/>
            <person name="Kerhornou A."/>
            <person name="Nie X."/>
            <person name="Hall N."/>
            <person name="Anjard C."/>
            <person name="Hemphill L."/>
            <person name="Bason N."/>
            <person name="Farbrother P."/>
            <person name="Desany B."/>
            <person name="Just E."/>
            <person name="Morio T."/>
            <person name="Rost R."/>
            <person name="Churcher C."/>
            <person name="Cooper J."/>
            <person name="Haydock S."/>
            <person name="van Driessche N."/>
            <person name="Cronin A."/>
            <person name="Goodhead I."/>
            <person name="Muzny D."/>
            <person name="Mourier T."/>
            <person name="Pain A."/>
            <person name="Lu M."/>
            <person name="Harper D."/>
            <person name="Lindsay R."/>
            <person name="Hauser H."/>
            <person name="James K."/>
            <person name="Quiles M."/>
            <person name="Madan Babu M."/>
            <person name="Saito T."/>
            <person name="Buchrieser C."/>
            <person name="Wardroper A."/>
            <person name="Felder M."/>
            <person name="Thangavelu M."/>
            <person name="Johnson D."/>
            <person name="Knights A."/>
            <person name="Loulseged H."/>
            <person name="Mungall K."/>
            <person name="Oliver K."/>
            <person name="Price C."/>
            <person name="Quail M.A."/>
            <person name="Urushihara H."/>
            <person name="Hernandez J."/>
            <person name="Rabbinowitsch E."/>
            <person name="Steffen D."/>
            <person name="Sanders M."/>
            <person name="Ma J."/>
            <person name="Kohara Y."/>
            <person name="Sharp S."/>
            <person name="Simmonds M."/>
            <person name="Spiegler S."/>
            <person name="Tivey A."/>
            <person name="Sugano S."/>
            <person name="White B."/>
            <person name="Walker D."/>
            <person name="Woodward J."/>
            <person name="Winckler T."/>
            <person name="Tanaka Y."/>
            <person name="Shaulsky G."/>
            <person name="Schleicher M."/>
            <person name="Weinstock G."/>
            <person name="Rosenthal A."/>
            <person name="Cox E.C."/>
            <person name="Chisholm R.L."/>
            <person name="Gibbs R."/>
            <person name="Loomis W.F."/>
            <person name="Platzer M."/>
            <person name="Kay R.R."/>
            <person name="Williams J."/>
            <person name="Dear P.H."/>
            <person name="Noegel A.A."/>
            <person name="Barrell B."/>
            <person name="Kuspa A."/>
        </authorList>
    </citation>
    <scope>NUCLEOTIDE SEQUENCE [LARGE SCALE GENOMIC DNA]</scope>
    <source>
        <strain evidence="2 3">AX4</strain>
    </source>
</reference>
<feature type="compositionally biased region" description="Basic and acidic residues" evidence="1">
    <location>
        <begin position="24"/>
        <end position="34"/>
    </location>
</feature>
<dbReference type="EMBL" id="AAFI02000037">
    <property type="protein sequence ID" value="EAL67137.1"/>
    <property type="molecule type" value="Genomic_DNA"/>
</dbReference>
<dbReference type="KEGG" id="ddi:DDB_G0280671"/>